<keyword evidence="2" id="KW-1185">Reference proteome</keyword>
<name>A0A0U5L707_9GAMM</name>
<evidence type="ECO:0000313" key="2">
    <source>
        <dbReference type="Proteomes" id="UP000059419"/>
    </source>
</evidence>
<protein>
    <submittedName>
        <fullName evidence="1">Uncharacterized protein</fullName>
    </submittedName>
</protein>
<dbReference type="KEGG" id="ege:EM595_2606"/>
<dbReference type="PATRIC" id="fig|1619313.3.peg.2711"/>
<dbReference type="Proteomes" id="UP000059419">
    <property type="component" value="Chromosome 1"/>
</dbReference>
<proteinExistence type="predicted"/>
<evidence type="ECO:0000313" key="1">
    <source>
        <dbReference type="EMBL" id="CUU24837.1"/>
    </source>
</evidence>
<reference evidence="2" key="1">
    <citation type="submission" date="2015-11" db="EMBL/GenBank/DDBJ databases">
        <authorList>
            <person name="Blom J."/>
        </authorList>
    </citation>
    <scope>NUCLEOTIDE SEQUENCE [LARGE SCALE GENOMIC DNA]</scope>
</reference>
<dbReference type="AlphaFoldDB" id="A0A0U5L707"/>
<accession>A0A0U5L707</accession>
<sequence>MPGKDAPVRGWRQTAEIWPMLSFQPNHYAANYLVTKSVNRFSVIWRKLRLISRIEIIGCLNTRAAQQRSISVVTKVRSAPQKSTHLGAFYTTLGNV</sequence>
<dbReference type="EMBL" id="LN907827">
    <property type="protein sequence ID" value="CUU24837.1"/>
    <property type="molecule type" value="Genomic_DNA"/>
</dbReference>
<organism evidence="1 2">
    <name type="scientific">Duffyella gerundensis</name>
    <dbReference type="NCBI Taxonomy" id="1619313"/>
    <lineage>
        <taxon>Bacteria</taxon>
        <taxon>Pseudomonadati</taxon>
        <taxon>Pseudomonadota</taxon>
        <taxon>Gammaproteobacteria</taxon>
        <taxon>Enterobacterales</taxon>
        <taxon>Erwiniaceae</taxon>
        <taxon>Duffyella</taxon>
    </lineage>
</organism>
<gene>
    <name evidence="1" type="ORF">EM595_2606</name>
</gene>